<feature type="compositionally biased region" description="Basic and acidic residues" evidence="1">
    <location>
        <begin position="33"/>
        <end position="44"/>
    </location>
</feature>
<organism evidence="2 3">
    <name type="scientific">Paralvinella palmiformis</name>
    <dbReference type="NCBI Taxonomy" id="53620"/>
    <lineage>
        <taxon>Eukaryota</taxon>
        <taxon>Metazoa</taxon>
        <taxon>Spiralia</taxon>
        <taxon>Lophotrochozoa</taxon>
        <taxon>Annelida</taxon>
        <taxon>Polychaeta</taxon>
        <taxon>Sedentaria</taxon>
        <taxon>Canalipalpata</taxon>
        <taxon>Terebellida</taxon>
        <taxon>Terebelliformia</taxon>
        <taxon>Alvinellidae</taxon>
        <taxon>Paralvinella</taxon>
    </lineage>
</organism>
<dbReference type="Proteomes" id="UP001208570">
    <property type="component" value="Unassembled WGS sequence"/>
</dbReference>
<gene>
    <name evidence="2" type="ORF">LSH36_51g06009</name>
</gene>
<feature type="compositionally biased region" description="Polar residues" evidence="1">
    <location>
        <begin position="17"/>
        <end position="32"/>
    </location>
</feature>
<accession>A0AAD9K651</accession>
<dbReference type="AlphaFoldDB" id="A0AAD9K651"/>
<comment type="caution">
    <text evidence="2">The sequence shown here is derived from an EMBL/GenBank/DDBJ whole genome shotgun (WGS) entry which is preliminary data.</text>
</comment>
<evidence type="ECO:0000313" key="3">
    <source>
        <dbReference type="Proteomes" id="UP001208570"/>
    </source>
</evidence>
<protein>
    <submittedName>
        <fullName evidence="2">Uncharacterized protein</fullName>
    </submittedName>
</protein>
<feature type="region of interest" description="Disordered" evidence="1">
    <location>
        <begin position="17"/>
        <end position="81"/>
    </location>
</feature>
<evidence type="ECO:0000313" key="2">
    <source>
        <dbReference type="EMBL" id="KAK2165387.1"/>
    </source>
</evidence>
<dbReference type="EMBL" id="JAODUP010000051">
    <property type="protein sequence ID" value="KAK2165387.1"/>
    <property type="molecule type" value="Genomic_DNA"/>
</dbReference>
<evidence type="ECO:0000256" key="1">
    <source>
        <dbReference type="SAM" id="MobiDB-lite"/>
    </source>
</evidence>
<reference evidence="2" key="1">
    <citation type="journal article" date="2023" name="Mol. Biol. Evol.">
        <title>Third-Generation Sequencing Reveals the Adaptive Role of the Epigenome in Three Deep-Sea Polychaetes.</title>
        <authorList>
            <person name="Perez M."/>
            <person name="Aroh O."/>
            <person name="Sun Y."/>
            <person name="Lan Y."/>
            <person name="Juniper S.K."/>
            <person name="Young C.R."/>
            <person name="Angers B."/>
            <person name="Qian P.Y."/>
        </authorList>
    </citation>
    <scope>NUCLEOTIDE SEQUENCE</scope>
    <source>
        <strain evidence="2">P08H-3</strain>
    </source>
</reference>
<keyword evidence="3" id="KW-1185">Reference proteome</keyword>
<proteinExistence type="predicted"/>
<name>A0AAD9K651_9ANNE</name>
<sequence>MSHTCAALGRSSVSWTTSGLMTSCDTSPATSSFDRRGKSYDDLLKAGTDTSAKSPEDPVQSCDPSCDPGYESPGPDDDNVFQRIPTFRRQRTIRGRRSARIRSDSELVRSQSSRVVAYGLKSRSEGFSKVAKVAHQRLDDRHQIGVYGLGEHHLGNSGLLSDNCHHKCEDGTTESTASSVAPVDSSGRGVVVVSGRGVVVVSGRGVVVVSGRGVVVVSGRGVVVVSGRGMVVMSGRGVVVSGRGVVVVSGRGVVVVSGRGVVVVSGIRLS</sequence>